<name>F0X252_9STRA</name>
<dbReference type="AlphaFoldDB" id="F0X252"/>
<organism evidence="2">
    <name type="scientific">Albugo laibachii Nc14</name>
    <dbReference type="NCBI Taxonomy" id="890382"/>
    <lineage>
        <taxon>Eukaryota</taxon>
        <taxon>Sar</taxon>
        <taxon>Stramenopiles</taxon>
        <taxon>Oomycota</taxon>
        <taxon>Peronosporomycetes</taxon>
        <taxon>Albuginales</taxon>
        <taxon>Albuginaceae</taxon>
        <taxon>Albugo</taxon>
    </lineage>
</organism>
<gene>
    <name evidence="2" type="primary">AlNc14C834G12562</name>
    <name evidence="2" type="ORF">ALNC14_140690</name>
</gene>
<proteinExistence type="predicted"/>
<feature type="signal peptide" evidence="1">
    <location>
        <begin position="1"/>
        <end position="22"/>
    </location>
</feature>
<keyword evidence="1" id="KW-0732">Signal</keyword>
<reference evidence="2" key="2">
    <citation type="submission" date="2011-02" db="EMBL/GenBank/DDBJ databases">
        <authorList>
            <person name="MacLean D."/>
        </authorList>
    </citation>
    <scope>NUCLEOTIDE SEQUENCE</scope>
</reference>
<feature type="chain" id="PRO_5003263682" evidence="1">
    <location>
        <begin position="23"/>
        <end position="360"/>
    </location>
</feature>
<evidence type="ECO:0000313" key="2">
    <source>
        <dbReference type="EMBL" id="CCA27925.1"/>
    </source>
</evidence>
<dbReference type="EMBL" id="FR824744">
    <property type="protein sequence ID" value="CCA27925.1"/>
    <property type="molecule type" value="Genomic_DNA"/>
</dbReference>
<sequence length="360" mass="41522">MSSALFQFLLLRFLHQLGPSCAREYIKLEIVESPNMHNSYISLPLESDHTGKYYFVTGSDDPHMDESTNEKIEVNESFLKKRITLRQTTKTILRVNNGIGESNLKNPIPFFVSSNLPVKHSFEWTKTDDPRLYFTRNPASSESLVFKYPKFKNEISDATVGGLRVTITLRTSDDEHDPDSYNGAIAFFDFKRLWSEIPSTVFENFKSLLPEKIKRSITHQDNEFKCSLREDLSSIAFEIAPEVALEVASENPKYEFTAKECVLEVSDKKDSKSIKRKCYLAINPGRDWIFSSLFAKRYATKINHHPPASFEFVQYERKEPSKIAEKSHPPIRKILRLLEKVASCDQSGDFFMKLAKHKRL</sequence>
<reference evidence="2" key="1">
    <citation type="journal article" date="2011" name="PLoS Biol.">
        <title>Gene gain and loss during evolution of obligate parasitism in the white rust pathogen of Arabidopsis thaliana.</title>
        <authorList>
            <person name="Kemen E."/>
            <person name="Gardiner A."/>
            <person name="Schultz-Larsen T."/>
            <person name="Kemen A.C."/>
            <person name="Balmuth A.L."/>
            <person name="Robert-Seilaniantz A."/>
            <person name="Bailey K."/>
            <person name="Holub E."/>
            <person name="Studholme D.J."/>
            <person name="Maclean D."/>
            <person name="Jones J.D."/>
        </authorList>
    </citation>
    <scope>NUCLEOTIDE SEQUENCE</scope>
</reference>
<accession>F0X252</accession>
<evidence type="ECO:0000256" key="1">
    <source>
        <dbReference type="SAM" id="SignalP"/>
    </source>
</evidence>
<protein>
    <submittedName>
        <fullName evidence="2">AlNc14C834G12562 protein</fullName>
    </submittedName>
</protein>
<dbReference type="HOGENOM" id="CLU_770331_0_0_1"/>